<comment type="function">
    <text evidence="9">Part of the ABC transporter FtsEX involved in cellular division.</text>
</comment>
<dbReference type="GO" id="GO:0005886">
    <property type="term" value="C:plasma membrane"/>
    <property type="evidence" value="ECO:0007669"/>
    <property type="project" value="UniProtKB-SubCell"/>
</dbReference>
<dbReference type="GO" id="GO:0005524">
    <property type="term" value="F:ATP binding"/>
    <property type="evidence" value="ECO:0007669"/>
    <property type="project" value="UniProtKB-UniRule"/>
</dbReference>
<dbReference type="GO" id="GO:0022857">
    <property type="term" value="F:transmembrane transporter activity"/>
    <property type="evidence" value="ECO:0007669"/>
    <property type="project" value="TreeGrafter"/>
</dbReference>
<dbReference type="GO" id="GO:0016887">
    <property type="term" value="F:ATP hydrolysis activity"/>
    <property type="evidence" value="ECO:0007669"/>
    <property type="project" value="InterPro"/>
</dbReference>
<keyword evidence="6 9" id="KW-0067">ATP-binding</keyword>
<keyword evidence="4 9" id="KW-0132">Cell division</keyword>
<dbReference type="AlphaFoldDB" id="A0A1F5KS15"/>
<dbReference type="Proteomes" id="UP000178565">
    <property type="component" value="Unassembled WGS sequence"/>
</dbReference>
<dbReference type="InterPro" id="IPR003439">
    <property type="entry name" value="ABC_transporter-like_ATP-bd"/>
</dbReference>
<name>A0A1F5KS15_9BACT</name>
<feature type="domain" description="ABC transporter" evidence="10">
    <location>
        <begin position="2"/>
        <end position="227"/>
    </location>
</feature>
<evidence type="ECO:0000256" key="5">
    <source>
        <dbReference type="ARBA" id="ARBA00022741"/>
    </source>
</evidence>
<dbReference type="PROSITE" id="PS50893">
    <property type="entry name" value="ABC_TRANSPORTER_2"/>
    <property type="match status" value="1"/>
</dbReference>
<comment type="subunit">
    <text evidence="9">Homodimer. Forms a membrane-associated complex with FtsX.</text>
</comment>
<dbReference type="InterPro" id="IPR003593">
    <property type="entry name" value="AAA+_ATPase"/>
</dbReference>
<proteinExistence type="inferred from homology"/>
<evidence type="ECO:0000256" key="4">
    <source>
        <dbReference type="ARBA" id="ARBA00022618"/>
    </source>
</evidence>
<reference evidence="11 12" key="1">
    <citation type="journal article" date="2016" name="Nat. Commun.">
        <title>Thousands of microbial genomes shed light on interconnected biogeochemical processes in an aquifer system.</title>
        <authorList>
            <person name="Anantharaman K."/>
            <person name="Brown C.T."/>
            <person name="Hug L.A."/>
            <person name="Sharon I."/>
            <person name="Castelle C.J."/>
            <person name="Probst A.J."/>
            <person name="Thomas B.C."/>
            <person name="Singh A."/>
            <person name="Wilkins M.J."/>
            <person name="Karaoz U."/>
            <person name="Brodie E.L."/>
            <person name="Williams K.H."/>
            <person name="Hubbard S.S."/>
            <person name="Banfield J.F."/>
        </authorList>
    </citation>
    <scope>NUCLEOTIDE SEQUENCE [LARGE SCALE GENOMIC DNA]</scope>
</reference>
<evidence type="ECO:0000313" key="12">
    <source>
        <dbReference type="Proteomes" id="UP000178565"/>
    </source>
</evidence>
<comment type="similarity">
    <text evidence="1 9">Belongs to the ABC transporter superfamily.</text>
</comment>
<dbReference type="GO" id="GO:0051301">
    <property type="term" value="P:cell division"/>
    <property type="evidence" value="ECO:0007669"/>
    <property type="project" value="UniProtKB-UniRule"/>
</dbReference>
<accession>A0A1F5KS15</accession>
<dbReference type="SUPFAM" id="SSF52540">
    <property type="entry name" value="P-loop containing nucleoside triphosphate hydrolases"/>
    <property type="match status" value="1"/>
</dbReference>
<evidence type="ECO:0000256" key="6">
    <source>
        <dbReference type="ARBA" id="ARBA00022840"/>
    </source>
</evidence>
<dbReference type="InterPro" id="IPR027417">
    <property type="entry name" value="P-loop_NTPase"/>
</dbReference>
<dbReference type="NCBIfam" id="TIGR02673">
    <property type="entry name" value="FtsE"/>
    <property type="match status" value="1"/>
</dbReference>
<keyword evidence="7 9" id="KW-0472">Membrane</keyword>
<evidence type="ECO:0000256" key="7">
    <source>
        <dbReference type="ARBA" id="ARBA00023136"/>
    </source>
</evidence>
<dbReference type="InterPro" id="IPR015854">
    <property type="entry name" value="ABC_transpr_LolD-like"/>
</dbReference>
<evidence type="ECO:0000256" key="2">
    <source>
        <dbReference type="ARBA" id="ARBA00020019"/>
    </source>
</evidence>
<keyword evidence="8 9" id="KW-0131">Cell cycle</keyword>
<dbReference type="PANTHER" id="PTHR24220:SF470">
    <property type="entry name" value="CELL DIVISION ATP-BINDING PROTEIN FTSE"/>
    <property type="match status" value="1"/>
</dbReference>
<dbReference type="EMBL" id="MFDM01000014">
    <property type="protein sequence ID" value="OGE43713.1"/>
    <property type="molecule type" value="Genomic_DNA"/>
</dbReference>
<dbReference type="Pfam" id="PF00005">
    <property type="entry name" value="ABC_tran"/>
    <property type="match status" value="1"/>
</dbReference>
<evidence type="ECO:0000256" key="3">
    <source>
        <dbReference type="ARBA" id="ARBA00022475"/>
    </source>
</evidence>
<dbReference type="SMART" id="SM00382">
    <property type="entry name" value="AAA"/>
    <property type="match status" value="1"/>
</dbReference>
<dbReference type="Gene3D" id="3.40.50.300">
    <property type="entry name" value="P-loop containing nucleotide triphosphate hydrolases"/>
    <property type="match status" value="1"/>
</dbReference>
<dbReference type="InterPro" id="IPR005286">
    <property type="entry name" value="Cell_div_FtsE"/>
</dbReference>
<dbReference type="FunFam" id="3.40.50.300:FF:000056">
    <property type="entry name" value="Cell division ATP-binding protein FtsE"/>
    <property type="match status" value="1"/>
</dbReference>
<evidence type="ECO:0000256" key="1">
    <source>
        <dbReference type="ARBA" id="ARBA00005417"/>
    </source>
</evidence>
<evidence type="ECO:0000313" key="11">
    <source>
        <dbReference type="EMBL" id="OGE43713.1"/>
    </source>
</evidence>
<protein>
    <recommendedName>
        <fullName evidence="2 9">Cell division ATP-binding protein FtsE</fullName>
    </recommendedName>
</protein>
<evidence type="ECO:0000256" key="8">
    <source>
        <dbReference type="ARBA" id="ARBA00023306"/>
    </source>
</evidence>
<keyword evidence="3 9" id="KW-1003">Cell membrane</keyword>
<dbReference type="STRING" id="1797785.A3B45_03435"/>
<comment type="caution">
    <text evidence="11">The sequence shown here is derived from an EMBL/GenBank/DDBJ whole genome shotgun (WGS) entry which is preliminary data.</text>
</comment>
<evidence type="ECO:0000256" key="9">
    <source>
        <dbReference type="RuleBase" id="RU365094"/>
    </source>
</evidence>
<sequence>MIVFENVSKKFDSMLALDDISLEIKQGEFVFIVGPSGAGKSTLLRILTHELLPSAGKAMINNKDITKLKEGEIPSLRRKIGFVFQDFKLLDDRTVFENVALTLEVLGKGDEEIKKMVEHTLKLVEIWDKRNLFPRQLSGGEAQRTAIARAVVGKPDILLADEPTGDLDPKTAWGVIQLLNEINSWGTTIVMATHNREIVNTLKKRVVILRKGKKISDSKEGKYEEDN</sequence>
<comment type="subcellular location">
    <subcellularLocation>
        <location evidence="9">Cell membrane</location>
        <topology evidence="9">Peripheral membrane protein</topology>
        <orientation evidence="9">Cytoplasmic side</orientation>
    </subcellularLocation>
</comment>
<organism evidence="11 12">
    <name type="scientific">Candidatus Daviesbacteria bacterium RIFCSPLOWO2_01_FULL_39_12</name>
    <dbReference type="NCBI Taxonomy" id="1797785"/>
    <lineage>
        <taxon>Bacteria</taxon>
        <taxon>Candidatus Daviesiibacteriota</taxon>
    </lineage>
</organism>
<dbReference type="PANTHER" id="PTHR24220">
    <property type="entry name" value="IMPORT ATP-BINDING PROTEIN"/>
    <property type="match status" value="1"/>
</dbReference>
<keyword evidence="5 9" id="KW-0547">Nucleotide-binding</keyword>
<gene>
    <name evidence="9" type="primary">ftsE</name>
    <name evidence="11" type="ORF">A3B45_03435</name>
</gene>
<evidence type="ECO:0000259" key="10">
    <source>
        <dbReference type="PROSITE" id="PS50893"/>
    </source>
</evidence>